<name>A0ABZ1IIT5_9PSEU</name>
<organism evidence="5 6">
    <name type="scientific">Amycolatopsis rhabdoformis</name>
    <dbReference type="NCBI Taxonomy" id="1448059"/>
    <lineage>
        <taxon>Bacteria</taxon>
        <taxon>Bacillati</taxon>
        <taxon>Actinomycetota</taxon>
        <taxon>Actinomycetes</taxon>
        <taxon>Pseudonocardiales</taxon>
        <taxon>Pseudonocardiaceae</taxon>
        <taxon>Amycolatopsis</taxon>
    </lineage>
</organism>
<dbReference type="PROSITE" id="PS51118">
    <property type="entry name" value="HTH_HXLR"/>
    <property type="match status" value="1"/>
</dbReference>
<protein>
    <submittedName>
        <fullName evidence="5">Helix-turn-helix domain-containing protein</fullName>
    </submittedName>
</protein>
<keyword evidence="2" id="KW-0238">DNA-binding</keyword>
<dbReference type="Gene3D" id="1.10.10.10">
    <property type="entry name" value="Winged helix-like DNA-binding domain superfamily/Winged helix DNA-binding domain"/>
    <property type="match status" value="1"/>
</dbReference>
<proteinExistence type="predicted"/>
<evidence type="ECO:0000259" key="4">
    <source>
        <dbReference type="PROSITE" id="PS51118"/>
    </source>
</evidence>
<keyword evidence="1" id="KW-0805">Transcription regulation</keyword>
<feature type="domain" description="HTH hxlR-type" evidence="4">
    <location>
        <begin position="9"/>
        <end position="106"/>
    </location>
</feature>
<reference evidence="5 6" key="1">
    <citation type="journal article" date="2015" name="Int. J. Syst. Evol. Microbiol.">
        <title>Amycolatopsis rhabdoformis sp. nov., an actinomycete isolated from a tropical forest soil.</title>
        <authorList>
            <person name="Souza W.R."/>
            <person name="Silva R.E."/>
            <person name="Goodfellow M."/>
            <person name="Busarakam K."/>
            <person name="Figueiro F.S."/>
            <person name="Ferreira D."/>
            <person name="Rodrigues-Filho E."/>
            <person name="Moraes L.A.B."/>
            <person name="Zucchi T.D."/>
        </authorList>
    </citation>
    <scope>NUCLEOTIDE SEQUENCE [LARGE SCALE GENOMIC DNA]</scope>
    <source>
        <strain evidence="5 6">NCIMB 14900</strain>
    </source>
</reference>
<dbReference type="Pfam" id="PF01638">
    <property type="entry name" value="HxlR"/>
    <property type="match status" value="1"/>
</dbReference>
<dbReference type="SUPFAM" id="SSF46785">
    <property type="entry name" value="Winged helix' DNA-binding domain"/>
    <property type="match status" value="1"/>
</dbReference>
<dbReference type="InterPro" id="IPR036390">
    <property type="entry name" value="WH_DNA-bd_sf"/>
</dbReference>
<evidence type="ECO:0000256" key="1">
    <source>
        <dbReference type="ARBA" id="ARBA00023015"/>
    </source>
</evidence>
<dbReference type="PANTHER" id="PTHR33204">
    <property type="entry name" value="TRANSCRIPTIONAL REGULATOR, MARR FAMILY"/>
    <property type="match status" value="1"/>
</dbReference>
<dbReference type="EMBL" id="CP142149">
    <property type="protein sequence ID" value="WSE33701.1"/>
    <property type="molecule type" value="Genomic_DNA"/>
</dbReference>
<accession>A0ABZ1IIT5</accession>
<dbReference type="InterPro" id="IPR002577">
    <property type="entry name" value="HTH_HxlR"/>
</dbReference>
<dbReference type="Proteomes" id="UP001330812">
    <property type="component" value="Chromosome"/>
</dbReference>
<evidence type="ECO:0000256" key="2">
    <source>
        <dbReference type="ARBA" id="ARBA00023125"/>
    </source>
</evidence>
<evidence type="ECO:0000313" key="5">
    <source>
        <dbReference type="EMBL" id="WSE33701.1"/>
    </source>
</evidence>
<dbReference type="InterPro" id="IPR036388">
    <property type="entry name" value="WH-like_DNA-bd_sf"/>
</dbReference>
<sequence>MTKPQPRACPIAGTLETVGDRWSLLALRELFMGVHRFEGIVANTGVARDVMTRRLRKLEEAGLLVRHRYSERPPRFEYHLTRAGHDLEPVLVTLRDWGSRHLPDPPETPLIVHSCGTPVAPSVLCPECGEPLMGQLTVHHDRAG</sequence>
<evidence type="ECO:0000256" key="3">
    <source>
        <dbReference type="ARBA" id="ARBA00023163"/>
    </source>
</evidence>
<dbReference type="RefSeq" id="WP_326836500.1">
    <property type="nucleotide sequence ID" value="NZ_CP142149.1"/>
</dbReference>
<keyword evidence="6" id="KW-1185">Reference proteome</keyword>
<evidence type="ECO:0000313" key="6">
    <source>
        <dbReference type="Proteomes" id="UP001330812"/>
    </source>
</evidence>
<dbReference type="PANTHER" id="PTHR33204:SF18">
    <property type="entry name" value="TRANSCRIPTIONAL REGULATORY PROTEIN"/>
    <property type="match status" value="1"/>
</dbReference>
<keyword evidence="3" id="KW-0804">Transcription</keyword>
<gene>
    <name evidence="5" type="ORF">VSH64_16570</name>
</gene>